<protein>
    <submittedName>
        <fullName evidence="4">Co-chaperone protein HscB</fullName>
    </submittedName>
</protein>
<dbReference type="InterPro" id="IPR036386">
    <property type="entry name" value="HscB_C_sf"/>
</dbReference>
<dbReference type="GO" id="GO:0044571">
    <property type="term" value="P:[2Fe-2S] cluster assembly"/>
    <property type="evidence" value="ECO:0007669"/>
    <property type="project" value="InterPro"/>
</dbReference>
<evidence type="ECO:0000313" key="4">
    <source>
        <dbReference type="EMBL" id="VAX76915.1"/>
    </source>
</evidence>
<dbReference type="Proteomes" id="UP000271849">
    <property type="component" value="Chromosome"/>
</dbReference>
<dbReference type="InterPro" id="IPR004640">
    <property type="entry name" value="HscB"/>
</dbReference>
<dbReference type="EMBL" id="LR025085">
    <property type="protein sequence ID" value="VAX76915.1"/>
    <property type="molecule type" value="Genomic_DNA"/>
</dbReference>
<dbReference type="Pfam" id="PF07743">
    <property type="entry name" value="HSCB_C"/>
    <property type="match status" value="1"/>
</dbReference>
<dbReference type="RefSeq" id="WP_158349252.1">
    <property type="nucleotide sequence ID" value="NZ_LR025085.1"/>
</dbReference>
<organism evidence="4 5">
    <name type="scientific">Buchnera aphidicola</name>
    <name type="common">Cinara strobi</name>
    <dbReference type="NCBI Taxonomy" id="1921549"/>
    <lineage>
        <taxon>Bacteria</taxon>
        <taxon>Pseudomonadati</taxon>
        <taxon>Pseudomonadota</taxon>
        <taxon>Gammaproteobacteria</taxon>
        <taxon>Enterobacterales</taxon>
        <taxon>Erwiniaceae</taxon>
        <taxon>Buchnera</taxon>
    </lineage>
</organism>
<dbReference type="InterPro" id="IPR009073">
    <property type="entry name" value="HscB_oligo_C"/>
</dbReference>
<gene>
    <name evidence="4" type="primary">hscB</name>
    <name evidence="4" type="ORF">BUCINSTRO3249_0404</name>
</gene>
<dbReference type="AlphaFoldDB" id="A0A3B1E1H3"/>
<dbReference type="Gene3D" id="1.20.1280.20">
    <property type="entry name" value="HscB, C-terminal domain"/>
    <property type="match status" value="1"/>
</dbReference>
<dbReference type="SUPFAM" id="SSF46565">
    <property type="entry name" value="Chaperone J-domain"/>
    <property type="match status" value="1"/>
</dbReference>
<proteinExistence type="inferred from homology"/>
<evidence type="ECO:0000256" key="1">
    <source>
        <dbReference type="ARBA" id="ARBA00010476"/>
    </source>
</evidence>
<dbReference type="GO" id="GO:0051259">
    <property type="term" value="P:protein complex oligomerization"/>
    <property type="evidence" value="ECO:0007669"/>
    <property type="project" value="InterPro"/>
</dbReference>
<dbReference type="PANTHER" id="PTHR14021">
    <property type="entry name" value="IRON-SULFUR CLUSTER CO-CHAPERONE PROTEIN HSCB"/>
    <property type="match status" value="1"/>
</dbReference>
<dbReference type="GO" id="GO:0051087">
    <property type="term" value="F:protein-folding chaperone binding"/>
    <property type="evidence" value="ECO:0007669"/>
    <property type="project" value="InterPro"/>
</dbReference>
<dbReference type="NCBIfam" id="TIGR00714">
    <property type="entry name" value="hscB"/>
    <property type="match status" value="1"/>
</dbReference>
<evidence type="ECO:0000256" key="2">
    <source>
        <dbReference type="ARBA" id="ARBA00023186"/>
    </source>
</evidence>
<dbReference type="OrthoDB" id="287587at2"/>
<dbReference type="STRING" id="1921549.GCA_900128825_00404"/>
<evidence type="ECO:0000313" key="5">
    <source>
        <dbReference type="Proteomes" id="UP000271849"/>
    </source>
</evidence>
<name>A0A3B1E1H3_9GAMM</name>
<dbReference type="GO" id="GO:0001671">
    <property type="term" value="F:ATPase activator activity"/>
    <property type="evidence" value="ECO:0007669"/>
    <property type="project" value="InterPro"/>
</dbReference>
<dbReference type="PANTHER" id="PTHR14021:SF15">
    <property type="entry name" value="IRON-SULFUR CLUSTER CO-CHAPERONE PROTEIN HSCB"/>
    <property type="match status" value="1"/>
</dbReference>
<dbReference type="Gene3D" id="1.10.287.110">
    <property type="entry name" value="DnaJ domain"/>
    <property type="match status" value="1"/>
</dbReference>
<sequence>MNYFHLFKIPQKFRINKKKLVEKFYKLQLKYHPDFIKKKDLNKKKKILISIKINQGFKVLKNKFLRAKHLLKIKKKKYCIKEEKFFNQDQILFKQFQLHEKIENIKKKINSLTEINNLIEKLNQKIKFYFLKFNEMIKNKKINYAEKFLFKISFSYKILKKAKKSKKQILHRNKK</sequence>
<dbReference type="InterPro" id="IPR036869">
    <property type="entry name" value="J_dom_sf"/>
</dbReference>
<comment type="similarity">
    <text evidence="1">Belongs to the HscB family.</text>
</comment>
<dbReference type="SUPFAM" id="SSF47144">
    <property type="entry name" value="HSC20 (HSCB), C-terminal oligomerisation domain"/>
    <property type="match status" value="1"/>
</dbReference>
<accession>A0A3B1E1H3</accession>
<feature type="domain" description="Co-chaperone HscB C-terminal oligomerisation" evidence="3">
    <location>
        <begin position="90"/>
        <end position="163"/>
    </location>
</feature>
<evidence type="ECO:0000259" key="3">
    <source>
        <dbReference type="Pfam" id="PF07743"/>
    </source>
</evidence>
<keyword evidence="2" id="KW-0143">Chaperone</keyword>
<reference evidence="5" key="1">
    <citation type="submission" date="2018-09" db="EMBL/GenBank/DDBJ databases">
        <authorList>
            <person name="Manzano-Marin A."/>
            <person name="Manzano-Marin A."/>
        </authorList>
    </citation>
    <scope>NUCLEOTIDE SEQUENCE [LARGE SCALE GENOMIC DNA]</scope>
    <source>
        <strain evidence="5">BuCistrobi</strain>
    </source>
</reference>